<gene>
    <name evidence="2" type="ORF">QBC37DRAFT_109406</name>
</gene>
<proteinExistence type="predicted"/>
<feature type="transmembrane region" description="Helical" evidence="1">
    <location>
        <begin position="33"/>
        <end position="56"/>
    </location>
</feature>
<reference evidence="2" key="1">
    <citation type="journal article" date="2023" name="Mol. Phylogenet. Evol.">
        <title>Genome-scale phylogeny and comparative genomics of the fungal order Sordariales.</title>
        <authorList>
            <person name="Hensen N."/>
            <person name="Bonometti L."/>
            <person name="Westerberg I."/>
            <person name="Brannstrom I.O."/>
            <person name="Guillou S."/>
            <person name="Cros-Aarteil S."/>
            <person name="Calhoun S."/>
            <person name="Haridas S."/>
            <person name="Kuo A."/>
            <person name="Mondo S."/>
            <person name="Pangilinan J."/>
            <person name="Riley R."/>
            <person name="LaButti K."/>
            <person name="Andreopoulos B."/>
            <person name="Lipzen A."/>
            <person name="Chen C."/>
            <person name="Yan M."/>
            <person name="Daum C."/>
            <person name="Ng V."/>
            <person name="Clum A."/>
            <person name="Steindorff A."/>
            <person name="Ohm R.A."/>
            <person name="Martin F."/>
            <person name="Silar P."/>
            <person name="Natvig D.O."/>
            <person name="Lalanne C."/>
            <person name="Gautier V."/>
            <person name="Ament-Velasquez S.L."/>
            <person name="Kruys A."/>
            <person name="Hutchinson M.I."/>
            <person name="Powell A.J."/>
            <person name="Barry K."/>
            <person name="Miller A.N."/>
            <person name="Grigoriev I.V."/>
            <person name="Debuchy R."/>
            <person name="Gladieux P."/>
            <person name="Hiltunen Thoren M."/>
            <person name="Johannesson H."/>
        </authorList>
    </citation>
    <scope>NUCLEOTIDE SEQUENCE</scope>
    <source>
        <strain evidence="2">PSN293</strain>
    </source>
</reference>
<dbReference type="AlphaFoldDB" id="A0AAN6YJD3"/>
<feature type="transmembrane region" description="Helical" evidence="1">
    <location>
        <begin position="63"/>
        <end position="84"/>
    </location>
</feature>
<sequence length="127" mass="13758">MGIGWTAGLGGLGWLVGQTVRHLNIELTIPSSVFQLLFAFVFFIRLSGLGFSLILFTVCSISLVQLCSLSCPGKGLLNVLVVFFSRFRAWDGSVLTDWGSWDGLPAGYHSGGLAVFWLYLARPLGDS</sequence>
<accession>A0AAN6YJD3</accession>
<keyword evidence="3" id="KW-1185">Reference proteome</keyword>
<evidence type="ECO:0000313" key="2">
    <source>
        <dbReference type="EMBL" id="KAK4219630.1"/>
    </source>
</evidence>
<keyword evidence="1" id="KW-1133">Transmembrane helix</keyword>
<dbReference type="EMBL" id="MU858047">
    <property type="protein sequence ID" value="KAK4219630.1"/>
    <property type="molecule type" value="Genomic_DNA"/>
</dbReference>
<reference evidence="2" key="2">
    <citation type="submission" date="2023-05" db="EMBL/GenBank/DDBJ databases">
        <authorList>
            <consortium name="Lawrence Berkeley National Laboratory"/>
            <person name="Steindorff A."/>
            <person name="Hensen N."/>
            <person name="Bonometti L."/>
            <person name="Westerberg I."/>
            <person name="Brannstrom I.O."/>
            <person name="Guillou S."/>
            <person name="Cros-Aarteil S."/>
            <person name="Calhoun S."/>
            <person name="Haridas S."/>
            <person name="Kuo A."/>
            <person name="Mondo S."/>
            <person name="Pangilinan J."/>
            <person name="Riley R."/>
            <person name="Labutti K."/>
            <person name="Andreopoulos B."/>
            <person name="Lipzen A."/>
            <person name="Chen C."/>
            <person name="Yanf M."/>
            <person name="Daum C."/>
            <person name="Ng V."/>
            <person name="Clum A."/>
            <person name="Ohm R."/>
            <person name="Martin F."/>
            <person name="Silar P."/>
            <person name="Natvig D."/>
            <person name="Lalanne C."/>
            <person name="Gautier V."/>
            <person name="Ament-Velasquez S.L."/>
            <person name="Kruys A."/>
            <person name="Hutchinson M.I."/>
            <person name="Powell A.J."/>
            <person name="Barry K."/>
            <person name="Miller A.N."/>
            <person name="Grigoriev I.V."/>
            <person name="Debuchy R."/>
            <person name="Gladieux P."/>
            <person name="Thoren M.H."/>
            <person name="Johannesson H."/>
        </authorList>
    </citation>
    <scope>NUCLEOTIDE SEQUENCE</scope>
    <source>
        <strain evidence="2">PSN293</strain>
    </source>
</reference>
<comment type="caution">
    <text evidence="2">The sequence shown here is derived from an EMBL/GenBank/DDBJ whole genome shotgun (WGS) entry which is preliminary data.</text>
</comment>
<feature type="transmembrane region" description="Helical" evidence="1">
    <location>
        <begin position="104"/>
        <end position="121"/>
    </location>
</feature>
<keyword evidence="1" id="KW-0472">Membrane</keyword>
<evidence type="ECO:0000313" key="3">
    <source>
        <dbReference type="Proteomes" id="UP001301769"/>
    </source>
</evidence>
<organism evidence="2 3">
    <name type="scientific">Rhypophila decipiens</name>
    <dbReference type="NCBI Taxonomy" id="261697"/>
    <lineage>
        <taxon>Eukaryota</taxon>
        <taxon>Fungi</taxon>
        <taxon>Dikarya</taxon>
        <taxon>Ascomycota</taxon>
        <taxon>Pezizomycotina</taxon>
        <taxon>Sordariomycetes</taxon>
        <taxon>Sordariomycetidae</taxon>
        <taxon>Sordariales</taxon>
        <taxon>Naviculisporaceae</taxon>
        <taxon>Rhypophila</taxon>
    </lineage>
</organism>
<evidence type="ECO:0000256" key="1">
    <source>
        <dbReference type="SAM" id="Phobius"/>
    </source>
</evidence>
<keyword evidence="1" id="KW-0812">Transmembrane</keyword>
<name>A0AAN6YJD3_9PEZI</name>
<protein>
    <submittedName>
        <fullName evidence="2">Uncharacterized protein</fullName>
    </submittedName>
</protein>
<dbReference type="Proteomes" id="UP001301769">
    <property type="component" value="Unassembled WGS sequence"/>
</dbReference>